<dbReference type="GO" id="GO:0003968">
    <property type="term" value="F:RNA-directed RNA polymerase activity"/>
    <property type="evidence" value="ECO:0007669"/>
    <property type="project" value="UniProtKB-KW"/>
</dbReference>
<evidence type="ECO:0000256" key="1">
    <source>
        <dbReference type="RuleBase" id="RU363098"/>
    </source>
</evidence>
<feature type="region of interest" description="Disordered" evidence="2">
    <location>
        <begin position="129"/>
        <end position="163"/>
    </location>
</feature>
<feature type="compositionally biased region" description="Polar residues" evidence="2">
    <location>
        <begin position="255"/>
        <end position="268"/>
    </location>
</feature>
<dbReference type="EC" id="2.7.7.48" evidence="1"/>
<organism evidence="4 5">
    <name type="scientific">Aulographum hederae CBS 113979</name>
    <dbReference type="NCBI Taxonomy" id="1176131"/>
    <lineage>
        <taxon>Eukaryota</taxon>
        <taxon>Fungi</taxon>
        <taxon>Dikarya</taxon>
        <taxon>Ascomycota</taxon>
        <taxon>Pezizomycotina</taxon>
        <taxon>Dothideomycetes</taxon>
        <taxon>Pleosporomycetidae</taxon>
        <taxon>Aulographales</taxon>
        <taxon>Aulographaceae</taxon>
    </lineage>
</organism>
<accession>A0A6G1GLA6</accession>
<dbReference type="GO" id="GO:0003723">
    <property type="term" value="F:RNA binding"/>
    <property type="evidence" value="ECO:0007669"/>
    <property type="project" value="UniProtKB-KW"/>
</dbReference>
<evidence type="ECO:0000313" key="4">
    <source>
        <dbReference type="EMBL" id="KAF1981498.1"/>
    </source>
</evidence>
<dbReference type="Pfam" id="PF05183">
    <property type="entry name" value="RdRP"/>
    <property type="match status" value="1"/>
</dbReference>
<feature type="compositionally biased region" description="Basic and acidic residues" evidence="2">
    <location>
        <begin position="214"/>
        <end position="224"/>
    </location>
</feature>
<dbReference type="Gene3D" id="1.10.8.790">
    <property type="entry name" value="RNA-dependent RNA polymerase, slab domain, helical subdomain-like"/>
    <property type="match status" value="1"/>
</dbReference>
<dbReference type="PANTHER" id="PTHR23079">
    <property type="entry name" value="RNA-DEPENDENT RNA POLYMERASE"/>
    <property type="match status" value="1"/>
</dbReference>
<gene>
    <name evidence="4" type="ORF">K402DRAFT_364650</name>
</gene>
<feature type="region of interest" description="Disordered" evidence="2">
    <location>
        <begin position="189"/>
        <end position="268"/>
    </location>
</feature>
<evidence type="ECO:0000259" key="3">
    <source>
        <dbReference type="Pfam" id="PF05183"/>
    </source>
</evidence>
<dbReference type="PANTHER" id="PTHR23079:SF55">
    <property type="entry name" value="RNA-DIRECTED RNA POLYMERASE"/>
    <property type="match status" value="1"/>
</dbReference>
<comment type="catalytic activity">
    <reaction evidence="1">
        <text>RNA(n) + a ribonucleoside 5'-triphosphate = RNA(n+1) + diphosphate</text>
        <dbReference type="Rhea" id="RHEA:21248"/>
        <dbReference type="Rhea" id="RHEA-COMP:14527"/>
        <dbReference type="Rhea" id="RHEA-COMP:17342"/>
        <dbReference type="ChEBI" id="CHEBI:33019"/>
        <dbReference type="ChEBI" id="CHEBI:61557"/>
        <dbReference type="ChEBI" id="CHEBI:140395"/>
        <dbReference type="EC" id="2.7.7.48"/>
    </reaction>
</comment>
<name>A0A6G1GLA6_9PEZI</name>
<sequence length="1373" mass="155856">MVYRVDTFRTPGKPNSNDELNSIIDQLERCHRIGLVSRRIPKSPGDTPKTKPNRIVNGMQYLFFSKRSELDQILREFDSLAHGCTADEKRDLLLELMRPHRGHHPVGLENKTPIPSLGRNLTAAFLDVKQSGESRDDGQNTSKLPLRGDIALKSPPVYSIPGSSMFTPTQSKFSPHRNSINVLLDEDDFQTAPQSPSPSSSKSEHLQKRRKKRPSEEYGPDKYSPKATRTSSESESASRRSSEIMPKPHAIRRSFGSQPSTLPSASFASTAKSVQDSFASQSGADTANTSFMSTLGNTLERDGPKPFRSSGIDSLDDSALIEFTESEGKIETMSNPREDRVEKQDSASPLKHQPGEHWKIERFPQGGLFAPDFPPEAKAGVLPFRVRWESLRVALACDAPLENILPTDASLSEQDSLWMHFRKQLPSIILPARSSTEAWTRSVDVFDGITLQASLSITYDARSGLRTKLKLEPLKLDAACRFQRKFGGSRLLYLNIPSTDQLRKAFGGQFSRFLVRFREWLAEEKEFLDRTWRVFHIDPKKGKKSAAFQESTQRLVLFATRGSDLDSIQISDFLDWFIPLEINQKQPFCKAYARLDLGLSRTTPTVCFLPSQLRRVRDVMSNGQSDQTPFDDASCLWDDNTLKPQVMNDGCSKISLKAAKRVWSFFRDSGPVPTIFQARFGGAKGVWMTNFDYSDDSEWIEVSDSQLKFKPHPEDLDPVTYDTLRLTFEVVKYARTATSSTLHVSFLPILDNRGVPYSALRDFVETQMDAEREELLVSVQDPVKFRKWVHDHHALLEEANRDKNKGITWQGGLPLSKIEQIILLLESSFDPVRSPFLSVIIQQFVHNYFTKLEQKFTVPLPRSVNLIGIADPTGTLEPGQVHVSFSTAFEPLNSNEALYHLGHKDLLIARHPALRNSDIQKVSAIQSDALKAYVDVIVFPVKGSFPLAGKLQGGDYDGDVFWVCWDPILVDPFKNAPAPLTSPHPQDYGIQTDKTTLEDMRKKEPEGFWDRFLDDSMAFRLQPDLLGSVTNFHEKLSYAQNAIDSPGTNLIADIHDLLVDAPKNGYFYDEAAFTRYVRGNKEIMPKKPGKPFWKQALEEASKGSSKRTDVIANKKKHIWAYKQTNVIDRLFFEDIRPHNVKTQEMLESVLDQLPHPDIDLIHLYDREMELGDPAIRQELKDLTRENGHLEVINRRWNQLAKRDGENHDPKLFIETLDACYRMYTELEPLDSSHPIISRWMRPDVPGAPSTWELIKASALYWKYNKVKPMYRSSDKTLSKSVHKYNFIFFVAGRELAYIKVHSQSKYAGWGRSTVRTIDPAFYNRMKPKKGLQLPDQASRNSEIAAQEADLTMKNSDDDDEFFSALDGNDIFDD</sequence>
<dbReference type="InterPro" id="IPR057596">
    <property type="entry name" value="RDRP_core"/>
</dbReference>
<protein>
    <recommendedName>
        <fullName evidence="1">RNA-dependent RNA polymerase</fullName>
        <ecNumber evidence="1">2.7.7.48</ecNumber>
    </recommendedName>
</protein>
<evidence type="ECO:0000256" key="2">
    <source>
        <dbReference type="SAM" id="MobiDB-lite"/>
    </source>
</evidence>
<comment type="similarity">
    <text evidence="1">Belongs to the RdRP family.</text>
</comment>
<dbReference type="Proteomes" id="UP000800041">
    <property type="component" value="Unassembled WGS sequence"/>
</dbReference>
<feature type="domain" description="RDRP core" evidence="3">
    <location>
        <begin position="467"/>
        <end position="1133"/>
    </location>
</feature>
<proteinExistence type="inferred from homology"/>
<evidence type="ECO:0000313" key="5">
    <source>
        <dbReference type="Proteomes" id="UP000800041"/>
    </source>
</evidence>
<keyword evidence="1" id="KW-0808">Transferase</keyword>
<dbReference type="InterPro" id="IPR007855">
    <property type="entry name" value="RDRP"/>
</dbReference>
<keyword evidence="1" id="KW-0548">Nucleotidyltransferase</keyword>
<keyword evidence="1" id="KW-0694">RNA-binding</keyword>
<dbReference type="GO" id="GO:0030422">
    <property type="term" value="P:siRNA processing"/>
    <property type="evidence" value="ECO:0007669"/>
    <property type="project" value="TreeGrafter"/>
</dbReference>
<keyword evidence="1" id="KW-0696">RNA-directed RNA polymerase</keyword>
<reference evidence="4" key="1">
    <citation type="journal article" date="2020" name="Stud. Mycol.">
        <title>101 Dothideomycetes genomes: a test case for predicting lifestyles and emergence of pathogens.</title>
        <authorList>
            <person name="Haridas S."/>
            <person name="Albert R."/>
            <person name="Binder M."/>
            <person name="Bloem J."/>
            <person name="Labutti K."/>
            <person name="Salamov A."/>
            <person name="Andreopoulos B."/>
            <person name="Baker S."/>
            <person name="Barry K."/>
            <person name="Bills G."/>
            <person name="Bluhm B."/>
            <person name="Cannon C."/>
            <person name="Castanera R."/>
            <person name="Culley D."/>
            <person name="Daum C."/>
            <person name="Ezra D."/>
            <person name="Gonzalez J."/>
            <person name="Henrissat B."/>
            <person name="Kuo A."/>
            <person name="Liang C."/>
            <person name="Lipzen A."/>
            <person name="Lutzoni F."/>
            <person name="Magnuson J."/>
            <person name="Mondo S."/>
            <person name="Nolan M."/>
            <person name="Ohm R."/>
            <person name="Pangilinan J."/>
            <person name="Park H.-J."/>
            <person name="Ramirez L."/>
            <person name="Alfaro M."/>
            <person name="Sun H."/>
            <person name="Tritt A."/>
            <person name="Yoshinaga Y."/>
            <person name="Zwiers L.-H."/>
            <person name="Turgeon B."/>
            <person name="Goodwin S."/>
            <person name="Spatafora J."/>
            <person name="Crous P."/>
            <person name="Grigoriev I."/>
        </authorList>
    </citation>
    <scope>NUCLEOTIDE SEQUENCE</scope>
    <source>
        <strain evidence="4">CBS 113979</strain>
    </source>
</reference>
<feature type="compositionally biased region" description="Basic and acidic residues" evidence="2">
    <location>
        <begin position="326"/>
        <end position="345"/>
    </location>
</feature>
<dbReference type="EMBL" id="ML977198">
    <property type="protein sequence ID" value="KAF1981498.1"/>
    <property type="molecule type" value="Genomic_DNA"/>
</dbReference>
<dbReference type="GO" id="GO:0031380">
    <property type="term" value="C:nuclear RNA-directed RNA polymerase complex"/>
    <property type="evidence" value="ECO:0007669"/>
    <property type="project" value="TreeGrafter"/>
</dbReference>
<keyword evidence="5" id="KW-1185">Reference proteome</keyword>
<feature type="region of interest" description="Disordered" evidence="2">
    <location>
        <begin position="324"/>
        <end position="352"/>
    </location>
</feature>
<dbReference type="OrthoDB" id="10055769at2759"/>